<dbReference type="EMBL" id="JACHMY010000001">
    <property type="protein sequence ID" value="MBB5840641.1"/>
    <property type="molecule type" value="Genomic_DNA"/>
</dbReference>
<evidence type="ECO:0000256" key="1">
    <source>
        <dbReference type="ARBA" id="ARBA00023015"/>
    </source>
</evidence>
<dbReference type="GO" id="GO:0003700">
    <property type="term" value="F:DNA-binding transcription factor activity"/>
    <property type="evidence" value="ECO:0007669"/>
    <property type="project" value="TreeGrafter"/>
</dbReference>
<proteinExistence type="predicted"/>
<keyword evidence="2" id="KW-0238">DNA-binding</keyword>
<evidence type="ECO:0000256" key="2">
    <source>
        <dbReference type="ARBA" id="ARBA00023125"/>
    </source>
</evidence>
<sequence length="344" mass="36448">MPGRPTYGVVVAKNVTIKDVAALAGVSLGTVSNYINGTRTVSPDARARIERAIDVTRFVPNRAVRTLRGNRTHTVGLLVPDAGNPFFTEIARGVEDVARSRGDVLVYCDTAGDSERQALYIRSLAEMRVGGLIISATASMPPDLGDLESVGTPIVVVGGEGMAMSTSRVTFDHHLGGKLAMQHVLELGHRQVLFAGGPGGELVIQARYQGALAAIEQHGSGAVLHRVDATGRSPRERSELAGEIMALSPRPTAVLCGNDLIAIAIVNTLIRTGWSVPHDLAIVGYDDITDAQLAVVPLTTIRQPAYEIGTSAAELLFERADSPGAPHREITFTPELVARDSSQP</sequence>
<dbReference type="PROSITE" id="PS50943">
    <property type="entry name" value="HTH_CROC1"/>
    <property type="match status" value="1"/>
</dbReference>
<dbReference type="InterPro" id="IPR001387">
    <property type="entry name" value="Cro/C1-type_HTH"/>
</dbReference>
<evidence type="ECO:0000313" key="6">
    <source>
        <dbReference type="EMBL" id="MBB5840641.1"/>
    </source>
</evidence>
<dbReference type="GO" id="GO:0000976">
    <property type="term" value="F:transcription cis-regulatory region binding"/>
    <property type="evidence" value="ECO:0007669"/>
    <property type="project" value="TreeGrafter"/>
</dbReference>
<dbReference type="PANTHER" id="PTHR30146">
    <property type="entry name" value="LACI-RELATED TRANSCRIPTIONAL REPRESSOR"/>
    <property type="match status" value="1"/>
</dbReference>
<dbReference type="InterPro" id="IPR000843">
    <property type="entry name" value="HTH_LacI"/>
</dbReference>
<keyword evidence="7" id="KW-1185">Reference proteome</keyword>
<dbReference type="RefSeq" id="WP_184803139.1">
    <property type="nucleotide sequence ID" value="NZ_JACHMY010000001.1"/>
</dbReference>
<evidence type="ECO:0000256" key="3">
    <source>
        <dbReference type="ARBA" id="ARBA00023163"/>
    </source>
</evidence>
<dbReference type="Gene3D" id="3.40.50.2300">
    <property type="match status" value="2"/>
</dbReference>
<keyword evidence="3" id="KW-0804">Transcription</keyword>
<evidence type="ECO:0000259" key="5">
    <source>
        <dbReference type="PROSITE" id="PS50943"/>
    </source>
</evidence>
<dbReference type="InterPro" id="IPR028082">
    <property type="entry name" value="Peripla_BP_I"/>
</dbReference>
<evidence type="ECO:0000259" key="4">
    <source>
        <dbReference type="PROSITE" id="PS50932"/>
    </source>
</evidence>
<dbReference type="InterPro" id="IPR046335">
    <property type="entry name" value="LacI/GalR-like_sensor"/>
</dbReference>
<protein>
    <submittedName>
        <fullName evidence="6">LacI family transcriptional regulator</fullName>
    </submittedName>
</protein>
<dbReference type="Gene3D" id="1.10.260.40">
    <property type="entry name" value="lambda repressor-like DNA-binding domains"/>
    <property type="match status" value="1"/>
</dbReference>
<keyword evidence="1" id="KW-0805">Transcription regulation</keyword>
<gene>
    <name evidence="6" type="ORF">HDA39_007375</name>
</gene>
<dbReference type="PANTHER" id="PTHR30146:SF109">
    <property type="entry name" value="HTH-TYPE TRANSCRIPTIONAL REGULATOR GALS"/>
    <property type="match status" value="1"/>
</dbReference>
<dbReference type="Proteomes" id="UP000549971">
    <property type="component" value="Unassembled WGS sequence"/>
</dbReference>
<dbReference type="SUPFAM" id="SSF53822">
    <property type="entry name" value="Periplasmic binding protein-like I"/>
    <property type="match status" value="1"/>
</dbReference>
<evidence type="ECO:0000313" key="7">
    <source>
        <dbReference type="Proteomes" id="UP000549971"/>
    </source>
</evidence>
<comment type="caution">
    <text evidence="6">The sequence shown here is derived from an EMBL/GenBank/DDBJ whole genome shotgun (WGS) entry which is preliminary data.</text>
</comment>
<dbReference type="SMART" id="SM00354">
    <property type="entry name" value="HTH_LACI"/>
    <property type="match status" value="1"/>
</dbReference>
<dbReference type="AlphaFoldDB" id="A0A7W9JEE7"/>
<dbReference type="SUPFAM" id="SSF47413">
    <property type="entry name" value="lambda repressor-like DNA-binding domains"/>
    <property type="match status" value="1"/>
</dbReference>
<dbReference type="PROSITE" id="PS00356">
    <property type="entry name" value="HTH_LACI_1"/>
    <property type="match status" value="1"/>
</dbReference>
<dbReference type="Pfam" id="PF00356">
    <property type="entry name" value="LacI"/>
    <property type="match status" value="1"/>
</dbReference>
<feature type="domain" description="HTH cro/C1-type" evidence="5">
    <location>
        <begin position="12"/>
        <end position="59"/>
    </location>
</feature>
<dbReference type="InterPro" id="IPR010982">
    <property type="entry name" value="Lambda_DNA-bd_dom_sf"/>
</dbReference>
<feature type="domain" description="HTH lacI-type" evidence="4">
    <location>
        <begin position="15"/>
        <end position="69"/>
    </location>
</feature>
<organism evidence="6 7">
    <name type="scientific">Kribbella italica</name>
    <dbReference type="NCBI Taxonomy" id="1540520"/>
    <lineage>
        <taxon>Bacteria</taxon>
        <taxon>Bacillati</taxon>
        <taxon>Actinomycetota</taxon>
        <taxon>Actinomycetes</taxon>
        <taxon>Propionibacteriales</taxon>
        <taxon>Kribbellaceae</taxon>
        <taxon>Kribbella</taxon>
    </lineage>
</organism>
<name>A0A7W9JEE7_9ACTN</name>
<dbReference type="Pfam" id="PF13377">
    <property type="entry name" value="Peripla_BP_3"/>
    <property type="match status" value="1"/>
</dbReference>
<dbReference type="CDD" id="cd01392">
    <property type="entry name" value="HTH_LacI"/>
    <property type="match status" value="1"/>
</dbReference>
<accession>A0A7W9JEE7</accession>
<dbReference type="PROSITE" id="PS50932">
    <property type="entry name" value="HTH_LACI_2"/>
    <property type="match status" value="1"/>
</dbReference>
<reference evidence="6 7" key="1">
    <citation type="submission" date="2020-08" db="EMBL/GenBank/DDBJ databases">
        <title>Sequencing the genomes of 1000 actinobacteria strains.</title>
        <authorList>
            <person name="Klenk H.-P."/>
        </authorList>
    </citation>
    <scope>NUCLEOTIDE SEQUENCE [LARGE SCALE GENOMIC DNA]</scope>
    <source>
        <strain evidence="6 7">DSM 28967</strain>
    </source>
</reference>